<keyword evidence="3" id="KW-1185">Reference proteome</keyword>
<feature type="compositionally biased region" description="Basic and acidic residues" evidence="1">
    <location>
        <begin position="80"/>
        <end position="91"/>
    </location>
</feature>
<dbReference type="OrthoDB" id="113620at2759"/>
<dbReference type="InParanoid" id="A0A2K1QSQ0"/>
<sequence length="91" mass="10431">MAPPFRSPKFLLGLANLFAIGGSTYWMRSWHVYNLEEHEARMDELEGTLRGHIGLIEDALDRLEGKANQNKMDALYSTRGRHEKEQGQNKS</sequence>
<evidence type="ECO:0000256" key="1">
    <source>
        <dbReference type="SAM" id="MobiDB-lite"/>
    </source>
</evidence>
<organism evidence="2 3">
    <name type="scientific">Sphaceloma murrayae</name>
    <dbReference type="NCBI Taxonomy" id="2082308"/>
    <lineage>
        <taxon>Eukaryota</taxon>
        <taxon>Fungi</taxon>
        <taxon>Dikarya</taxon>
        <taxon>Ascomycota</taxon>
        <taxon>Pezizomycotina</taxon>
        <taxon>Dothideomycetes</taxon>
        <taxon>Dothideomycetidae</taxon>
        <taxon>Myriangiales</taxon>
        <taxon>Elsinoaceae</taxon>
        <taxon>Sphaceloma</taxon>
    </lineage>
</organism>
<dbReference type="Proteomes" id="UP000243797">
    <property type="component" value="Unassembled WGS sequence"/>
</dbReference>
<dbReference type="EMBL" id="NKHZ01000047">
    <property type="protein sequence ID" value="PNS17960.1"/>
    <property type="molecule type" value="Genomic_DNA"/>
</dbReference>
<evidence type="ECO:0000313" key="2">
    <source>
        <dbReference type="EMBL" id="PNS17960.1"/>
    </source>
</evidence>
<dbReference type="AlphaFoldDB" id="A0A2K1QSQ0"/>
<gene>
    <name evidence="2" type="ORF">CAC42_3919</name>
</gene>
<accession>A0A2K1QSQ0</accession>
<reference evidence="2 3" key="1">
    <citation type="submission" date="2017-06" db="EMBL/GenBank/DDBJ databases">
        <title>Draft genome sequence of a variant of Elsinoe murrayae.</title>
        <authorList>
            <person name="Cheng Q."/>
        </authorList>
    </citation>
    <scope>NUCLEOTIDE SEQUENCE [LARGE SCALE GENOMIC DNA]</scope>
    <source>
        <strain evidence="2 3">CQ-2017a</strain>
    </source>
</reference>
<comment type="caution">
    <text evidence="2">The sequence shown here is derived from an EMBL/GenBank/DDBJ whole genome shotgun (WGS) entry which is preliminary data.</text>
</comment>
<proteinExistence type="predicted"/>
<name>A0A2K1QSQ0_9PEZI</name>
<evidence type="ECO:0000313" key="3">
    <source>
        <dbReference type="Proteomes" id="UP000243797"/>
    </source>
</evidence>
<feature type="region of interest" description="Disordered" evidence="1">
    <location>
        <begin position="71"/>
        <end position="91"/>
    </location>
</feature>
<protein>
    <submittedName>
        <fullName evidence="2">Uncharacterized protein</fullName>
    </submittedName>
</protein>